<name>A0A7C9PLL1_9MICO</name>
<dbReference type="EMBL" id="JAAGWZ010000001">
    <property type="protein sequence ID" value="NEM90111.1"/>
    <property type="molecule type" value="Genomic_DNA"/>
</dbReference>
<evidence type="ECO:0000256" key="1">
    <source>
        <dbReference type="SAM" id="Phobius"/>
    </source>
</evidence>
<organism evidence="3 4">
    <name type="scientific">Galbitalea soli</name>
    <dbReference type="NCBI Taxonomy" id="1268042"/>
    <lineage>
        <taxon>Bacteria</taxon>
        <taxon>Bacillati</taxon>
        <taxon>Actinomycetota</taxon>
        <taxon>Actinomycetes</taxon>
        <taxon>Micrococcales</taxon>
        <taxon>Microbacteriaceae</taxon>
        <taxon>Galbitalea</taxon>
    </lineage>
</organism>
<reference evidence="3 4" key="1">
    <citation type="journal article" date="2014" name="Int. J. Syst. Evol. Microbiol.">
        <title>Description of Galbitalea soli gen. nov., sp. nov., and Frondihabitans sucicola sp. nov.</title>
        <authorList>
            <person name="Kim S.J."/>
            <person name="Lim J.M."/>
            <person name="Ahn J.H."/>
            <person name="Weon H.Y."/>
            <person name="Hamada M."/>
            <person name="Suzuki K."/>
            <person name="Ahn T.Y."/>
            <person name="Kwon S.W."/>
        </authorList>
    </citation>
    <scope>NUCLEOTIDE SEQUENCE [LARGE SCALE GENOMIC DNA]</scope>
    <source>
        <strain evidence="3 4">NBRC 108727</strain>
    </source>
</reference>
<dbReference type="Proteomes" id="UP000479756">
    <property type="component" value="Unassembled WGS sequence"/>
</dbReference>
<proteinExistence type="predicted"/>
<evidence type="ECO:0000313" key="4">
    <source>
        <dbReference type="Proteomes" id="UP000479756"/>
    </source>
</evidence>
<keyword evidence="1" id="KW-1133">Transmembrane helix</keyword>
<feature type="transmembrane region" description="Helical" evidence="1">
    <location>
        <begin position="76"/>
        <end position="100"/>
    </location>
</feature>
<comment type="caution">
    <text evidence="3">The sequence shown here is derived from an EMBL/GenBank/DDBJ whole genome shotgun (WGS) entry which is preliminary data.</text>
</comment>
<dbReference type="InterPro" id="IPR018929">
    <property type="entry name" value="DUF2510"/>
</dbReference>
<sequence length="103" mass="11510">MVETNTLVERLAAGWYPDPDGELLKRWWNGTEWTSYVHEYDPLTELFGEIAEPGTPWIEPRRLYTTGELPARHIDLVAALPVAIVSALTIANLVALGLLVTSH</sequence>
<accession>A0A7C9PLL1</accession>
<feature type="domain" description="DUF2510" evidence="2">
    <location>
        <begin position="13"/>
        <end position="39"/>
    </location>
</feature>
<protein>
    <submittedName>
        <fullName evidence="3">DUF2510 domain-containing protein</fullName>
    </submittedName>
</protein>
<dbReference type="Pfam" id="PF10708">
    <property type="entry name" value="DUF2510"/>
    <property type="match status" value="1"/>
</dbReference>
<evidence type="ECO:0000259" key="2">
    <source>
        <dbReference type="Pfam" id="PF10708"/>
    </source>
</evidence>
<evidence type="ECO:0000313" key="3">
    <source>
        <dbReference type="EMBL" id="NEM90111.1"/>
    </source>
</evidence>
<dbReference type="AlphaFoldDB" id="A0A7C9PLL1"/>
<keyword evidence="4" id="KW-1185">Reference proteome</keyword>
<keyword evidence="1" id="KW-0812">Transmembrane</keyword>
<dbReference type="RefSeq" id="WP_163471787.1">
    <property type="nucleotide sequence ID" value="NZ_JAAGWZ010000001.1"/>
</dbReference>
<gene>
    <name evidence="3" type="ORF">G3T37_01920</name>
</gene>
<keyword evidence="1" id="KW-0472">Membrane</keyword>